<dbReference type="Proteomes" id="UP000092177">
    <property type="component" value="Chromosome 2"/>
</dbReference>
<keyword evidence="4" id="KW-0732">Signal</keyword>
<keyword evidence="3" id="KW-0479">Metal-binding</keyword>
<protein>
    <recommendedName>
        <fullName evidence="8">Carboxylic ester hydrolase</fullName>
        <ecNumber evidence="8">3.1.1.-</ecNumber>
    </recommendedName>
</protein>
<dbReference type="AlphaFoldDB" id="A0A1B7YQ99"/>
<evidence type="ECO:0000256" key="3">
    <source>
        <dbReference type="ARBA" id="ARBA00022723"/>
    </source>
</evidence>
<dbReference type="Pfam" id="PF07519">
    <property type="entry name" value="Tannase"/>
    <property type="match status" value="1"/>
</dbReference>
<evidence type="ECO:0000256" key="7">
    <source>
        <dbReference type="ARBA" id="ARBA00023157"/>
    </source>
</evidence>
<name>A0A1B7YQ99_COLHI</name>
<dbReference type="GO" id="GO:0046872">
    <property type="term" value="F:metal ion binding"/>
    <property type="evidence" value="ECO:0007669"/>
    <property type="project" value="UniProtKB-KW"/>
</dbReference>
<evidence type="ECO:0000256" key="5">
    <source>
        <dbReference type="ARBA" id="ARBA00022801"/>
    </source>
</evidence>
<dbReference type="RefSeq" id="XP_018162649.1">
    <property type="nucleotide sequence ID" value="XM_018297833.1"/>
</dbReference>
<evidence type="ECO:0000256" key="8">
    <source>
        <dbReference type="RuleBase" id="RU361238"/>
    </source>
</evidence>
<dbReference type="PANTHER" id="PTHR33938">
    <property type="entry name" value="FERULOYL ESTERASE B-RELATED"/>
    <property type="match status" value="1"/>
</dbReference>
<dbReference type="EC" id="3.1.1.-" evidence="8"/>
<dbReference type="SUPFAM" id="SSF53474">
    <property type="entry name" value="alpha/beta-Hydrolases"/>
    <property type="match status" value="1"/>
</dbReference>
<dbReference type="EMBL" id="LTAN01000002">
    <property type="protein sequence ID" value="OBR14132.1"/>
    <property type="molecule type" value="Genomic_DNA"/>
</dbReference>
<comment type="caution">
    <text evidence="10">The sequence shown here is derived from an EMBL/GenBank/DDBJ whole genome shotgun (WGS) entry which is preliminary data.</text>
</comment>
<evidence type="ECO:0000256" key="1">
    <source>
        <dbReference type="ARBA" id="ARBA00006249"/>
    </source>
</evidence>
<evidence type="ECO:0000256" key="6">
    <source>
        <dbReference type="ARBA" id="ARBA00022837"/>
    </source>
</evidence>
<accession>A0A1B7YQ99</accession>
<dbReference type="KEGG" id="chig:CH63R_02858"/>
<feature type="compositionally biased region" description="Basic residues" evidence="9">
    <location>
        <begin position="26"/>
        <end position="37"/>
    </location>
</feature>
<dbReference type="GO" id="GO:0030600">
    <property type="term" value="F:feruloyl esterase activity"/>
    <property type="evidence" value="ECO:0007669"/>
    <property type="project" value="UniProtKB-ARBA"/>
</dbReference>
<reference evidence="11" key="1">
    <citation type="journal article" date="2017" name="BMC Genomics">
        <title>Gapless genome assembly of Colletotrichum higginsianum reveals chromosome structure and association of transposable elements with secondary metabolite gene clusters.</title>
        <authorList>
            <person name="Dallery J.-F."/>
            <person name="Lapalu N."/>
            <person name="Zampounis A."/>
            <person name="Pigne S."/>
            <person name="Luyten I."/>
            <person name="Amselem J."/>
            <person name="Wittenberg A.H.J."/>
            <person name="Zhou S."/>
            <person name="de Queiroz M.V."/>
            <person name="Robin G.P."/>
            <person name="Auger A."/>
            <person name="Hainaut M."/>
            <person name="Henrissat B."/>
            <person name="Kim K.-T."/>
            <person name="Lee Y.-H."/>
            <person name="Lespinet O."/>
            <person name="Schwartz D.C."/>
            <person name="Thon M.R."/>
            <person name="O'Connell R.J."/>
        </authorList>
    </citation>
    <scope>NUCLEOTIDE SEQUENCE [LARGE SCALE GENOMIC DNA]</scope>
    <source>
        <strain evidence="11">IMI 349063</strain>
    </source>
</reference>
<keyword evidence="7" id="KW-1015">Disulfide bond</keyword>
<evidence type="ECO:0000256" key="4">
    <source>
        <dbReference type="ARBA" id="ARBA00022729"/>
    </source>
</evidence>
<dbReference type="VEuPathDB" id="FungiDB:CH63R_02858"/>
<keyword evidence="5 8" id="KW-0378">Hydrolase</keyword>
<dbReference type="OrthoDB" id="3039123at2759"/>
<dbReference type="InterPro" id="IPR011118">
    <property type="entry name" value="Tannase/feruloyl_esterase"/>
</dbReference>
<keyword evidence="2" id="KW-0719">Serine esterase</keyword>
<sequence length="595" mass="62610">MGWVRMHQYKEPFTNTTAKDEENHLHPRSTKPNKQTHRSSAISVDNPLLEMALSLAQNCVPGTFDPSVFGASVLALEANLVTNYSASAPEGVRFTSPAAELRNATFCNVTVTYTHPGQGDRIVVEAWLPSSSSSSSCSAPGGGWNERFLAVGGGGYAAGRIWLSYGAMNGALADGYATVTTDAGLGSSEDPTPWALLSPGNVDLYGLQNLAYVSLYDQAVIGKSLVKSFYGRDPAYSYWTGCSQGGRQGLALAQRYPDLYDGIVAGAPAINWTRLFAHIHWPQQVMNELGAYPYPCELDAIVRAAVAACDGADGVVDGVISDAGACLDAFDAFSLVGTRTACPQAGGADKTISEAAAVVVNATWRGVVTADGESIYPGILPGADLTGNLNGLGGIAGTSCDADGCAGAPVVLGTTWFQLFLAKDASFPLGNMTRERFDALVHRGEQQYQSMLDTADPDLRAFKAAGGKMVSFHGLTDNVIPPAGIAAYYDAVAGVTPDIRDFYRHFEAPGLAHCYGGASGPPTGLFSQLRDWVENGASPPERTPVRVAVVDEEAATTTTHERILCAYPQRAALDDGCGDASRAECWSCAGEARVS</sequence>
<dbReference type="GeneID" id="28861940"/>
<proteinExistence type="inferred from homology"/>
<evidence type="ECO:0000256" key="9">
    <source>
        <dbReference type="SAM" id="MobiDB-lite"/>
    </source>
</evidence>
<evidence type="ECO:0000313" key="11">
    <source>
        <dbReference type="Proteomes" id="UP000092177"/>
    </source>
</evidence>
<dbReference type="InterPro" id="IPR029058">
    <property type="entry name" value="AB_hydrolase_fold"/>
</dbReference>
<evidence type="ECO:0000313" key="10">
    <source>
        <dbReference type="EMBL" id="OBR14132.1"/>
    </source>
</evidence>
<dbReference type="PANTHER" id="PTHR33938:SF13">
    <property type="entry name" value="CARBOXYLIC ESTER HYDROLASE"/>
    <property type="match status" value="1"/>
</dbReference>
<keyword evidence="11" id="KW-1185">Reference proteome</keyword>
<feature type="region of interest" description="Disordered" evidence="9">
    <location>
        <begin position="14"/>
        <end position="40"/>
    </location>
</feature>
<keyword evidence="6" id="KW-0106">Calcium</keyword>
<evidence type="ECO:0000256" key="2">
    <source>
        <dbReference type="ARBA" id="ARBA00022487"/>
    </source>
</evidence>
<organism evidence="10 11">
    <name type="scientific">Colletotrichum higginsianum (strain IMI 349063)</name>
    <name type="common">Crucifer anthracnose fungus</name>
    <dbReference type="NCBI Taxonomy" id="759273"/>
    <lineage>
        <taxon>Eukaryota</taxon>
        <taxon>Fungi</taxon>
        <taxon>Dikarya</taxon>
        <taxon>Ascomycota</taxon>
        <taxon>Pezizomycotina</taxon>
        <taxon>Sordariomycetes</taxon>
        <taxon>Hypocreomycetidae</taxon>
        <taxon>Glomerellales</taxon>
        <taxon>Glomerellaceae</taxon>
        <taxon>Colletotrichum</taxon>
        <taxon>Colletotrichum destructivum species complex</taxon>
    </lineage>
</organism>
<comment type="similarity">
    <text evidence="1 8">Belongs to the tannase family.</text>
</comment>
<dbReference type="Gene3D" id="3.40.50.1820">
    <property type="entry name" value="alpha/beta hydrolase"/>
    <property type="match status" value="1"/>
</dbReference>
<gene>
    <name evidence="10" type="ORF">CH63R_02858</name>
</gene>